<reference evidence="5 6" key="1">
    <citation type="journal article" date="2022" name="Nat. Plants">
        <title>Genomes of leafy and leafless Platanthera orchids illuminate the evolution of mycoheterotrophy.</title>
        <authorList>
            <person name="Li M.H."/>
            <person name="Liu K.W."/>
            <person name="Li Z."/>
            <person name="Lu H.C."/>
            <person name="Ye Q.L."/>
            <person name="Zhang D."/>
            <person name="Wang J.Y."/>
            <person name="Li Y.F."/>
            <person name="Zhong Z.M."/>
            <person name="Liu X."/>
            <person name="Yu X."/>
            <person name="Liu D.K."/>
            <person name="Tu X.D."/>
            <person name="Liu B."/>
            <person name="Hao Y."/>
            <person name="Liao X.Y."/>
            <person name="Jiang Y.T."/>
            <person name="Sun W.H."/>
            <person name="Chen J."/>
            <person name="Chen Y.Q."/>
            <person name="Ai Y."/>
            <person name="Zhai J.W."/>
            <person name="Wu S.S."/>
            <person name="Zhou Z."/>
            <person name="Hsiao Y.Y."/>
            <person name="Wu W.L."/>
            <person name="Chen Y.Y."/>
            <person name="Lin Y.F."/>
            <person name="Hsu J.L."/>
            <person name="Li C.Y."/>
            <person name="Wang Z.W."/>
            <person name="Zhao X."/>
            <person name="Zhong W.Y."/>
            <person name="Ma X.K."/>
            <person name="Ma L."/>
            <person name="Huang J."/>
            <person name="Chen G.Z."/>
            <person name="Huang M.Z."/>
            <person name="Huang L."/>
            <person name="Peng D.H."/>
            <person name="Luo Y.B."/>
            <person name="Zou S.Q."/>
            <person name="Chen S.P."/>
            <person name="Lan S."/>
            <person name="Tsai W.C."/>
            <person name="Van de Peer Y."/>
            <person name="Liu Z.J."/>
        </authorList>
    </citation>
    <scope>NUCLEOTIDE SEQUENCE [LARGE SCALE GENOMIC DNA]</scope>
    <source>
        <strain evidence="5">Lor287</strain>
    </source>
</reference>
<dbReference type="Pfam" id="PF01494">
    <property type="entry name" value="FAD_binding_3"/>
    <property type="match status" value="1"/>
</dbReference>
<dbReference type="GO" id="GO:0071949">
    <property type="term" value="F:FAD binding"/>
    <property type="evidence" value="ECO:0007669"/>
    <property type="project" value="InterPro"/>
</dbReference>
<organism evidence="5 6">
    <name type="scientific">Platanthera zijinensis</name>
    <dbReference type="NCBI Taxonomy" id="2320716"/>
    <lineage>
        <taxon>Eukaryota</taxon>
        <taxon>Viridiplantae</taxon>
        <taxon>Streptophyta</taxon>
        <taxon>Embryophyta</taxon>
        <taxon>Tracheophyta</taxon>
        <taxon>Spermatophyta</taxon>
        <taxon>Magnoliopsida</taxon>
        <taxon>Liliopsida</taxon>
        <taxon>Asparagales</taxon>
        <taxon>Orchidaceae</taxon>
        <taxon>Orchidoideae</taxon>
        <taxon>Orchideae</taxon>
        <taxon>Orchidinae</taxon>
        <taxon>Platanthera</taxon>
    </lineage>
</organism>
<evidence type="ECO:0000256" key="1">
    <source>
        <dbReference type="ARBA" id="ARBA00023002"/>
    </source>
</evidence>
<evidence type="ECO:0000256" key="2">
    <source>
        <dbReference type="ARBA" id="ARBA00023033"/>
    </source>
</evidence>
<dbReference type="InterPro" id="IPR036188">
    <property type="entry name" value="FAD/NAD-bd_sf"/>
</dbReference>
<comment type="similarity">
    <text evidence="3">Belongs to the 3-hydroxybenzoate 6-hydroxylase family.</text>
</comment>
<name>A0AAP0G8P2_9ASPA</name>
<dbReference type="InterPro" id="IPR044560">
    <property type="entry name" value="MOase"/>
</dbReference>
<dbReference type="EMBL" id="JBBWWQ010000006">
    <property type="protein sequence ID" value="KAK8944725.1"/>
    <property type="molecule type" value="Genomic_DNA"/>
</dbReference>
<evidence type="ECO:0000256" key="3">
    <source>
        <dbReference type="ARBA" id="ARBA00024018"/>
    </source>
</evidence>
<dbReference type="GO" id="GO:0004497">
    <property type="term" value="F:monooxygenase activity"/>
    <property type="evidence" value="ECO:0007669"/>
    <property type="project" value="UniProtKB-KW"/>
</dbReference>
<evidence type="ECO:0000313" key="5">
    <source>
        <dbReference type="EMBL" id="KAK8944725.1"/>
    </source>
</evidence>
<dbReference type="AlphaFoldDB" id="A0AAP0G8P2"/>
<dbReference type="PANTHER" id="PTHR45934">
    <property type="entry name" value="FAD/NAD(P)-BINDING OXIDOREDUCTASE FAMILY PROTEIN"/>
    <property type="match status" value="1"/>
</dbReference>
<dbReference type="PANTHER" id="PTHR45934:SF28">
    <property type="entry name" value="OS03G0153100 PROTEIN"/>
    <property type="match status" value="1"/>
</dbReference>
<comment type="caution">
    <text evidence="5">The sequence shown here is derived from an EMBL/GenBank/DDBJ whole genome shotgun (WGS) entry which is preliminary data.</text>
</comment>
<keyword evidence="6" id="KW-1185">Reference proteome</keyword>
<dbReference type="Proteomes" id="UP001418222">
    <property type="component" value="Unassembled WGS sequence"/>
</dbReference>
<sequence>MEEVEKVVIVGAGVSGLATALGLHRQGIRSLVLESSESLRSAGFAILTWPNAWRALDALGVADSLRRTHIQLQGLVMNSATSGAVITEQSFTGEEQCMKREVRSLKRIHLLEALAMDLPPGTIRYSSRVVHIEEFGKLMLLHLADGSTLKTEILIGSDGVNSVVAKWLGLRPPSFSGRSACRGLIDCPPQTPIFDRRMIKYFFGEGFRAGISYCDNETLYWFFTWSPSNRAEIEAEGNTQQMRDLMLSKLKSSKFPEEVIGSIEKNDMSAGLVSAPLRFRWPFDLLSGRICKDNVCVVGDALHPMTPDLGQGGCSALEDAVVLTRCLDEALAGGGKKTQDEKFVKIKDGMKKFANERRWRSFTLIAFSYLLGQIEEKNGLLMRFLREKLLSGFIAWMQLRITEFDCGKL</sequence>
<accession>A0AAP0G8P2</accession>
<dbReference type="Gene3D" id="3.50.50.60">
    <property type="entry name" value="FAD/NAD(P)-binding domain"/>
    <property type="match status" value="1"/>
</dbReference>
<keyword evidence="2" id="KW-0503">Monooxygenase</keyword>
<gene>
    <name evidence="5" type="ORF">KSP39_PZI007631</name>
</gene>
<proteinExistence type="inferred from homology"/>
<evidence type="ECO:0000259" key="4">
    <source>
        <dbReference type="Pfam" id="PF01494"/>
    </source>
</evidence>
<protein>
    <recommendedName>
        <fullName evidence="4">FAD-binding domain-containing protein</fullName>
    </recommendedName>
</protein>
<feature type="domain" description="FAD-binding" evidence="4">
    <location>
        <begin position="6"/>
        <end position="337"/>
    </location>
</feature>
<evidence type="ECO:0000313" key="6">
    <source>
        <dbReference type="Proteomes" id="UP001418222"/>
    </source>
</evidence>
<dbReference type="PRINTS" id="PR00420">
    <property type="entry name" value="RNGMNOXGNASE"/>
</dbReference>
<dbReference type="InterPro" id="IPR002938">
    <property type="entry name" value="FAD-bd"/>
</dbReference>
<dbReference type="SUPFAM" id="SSF51905">
    <property type="entry name" value="FAD/NAD(P)-binding domain"/>
    <property type="match status" value="1"/>
</dbReference>
<keyword evidence="1" id="KW-0560">Oxidoreductase</keyword>